<feature type="transmembrane region" description="Helical" evidence="1">
    <location>
        <begin position="175"/>
        <end position="195"/>
    </location>
</feature>
<dbReference type="Proteomes" id="UP000243799">
    <property type="component" value="Unassembled WGS sequence"/>
</dbReference>
<keyword evidence="3" id="KW-1185">Reference proteome</keyword>
<evidence type="ECO:0000313" key="3">
    <source>
        <dbReference type="Proteomes" id="UP000243799"/>
    </source>
</evidence>
<name>A0A1I0ZIT2_9PSEU</name>
<feature type="transmembrane region" description="Helical" evidence="1">
    <location>
        <begin position="135"/>
        <end position="155"/>
    </location>
</feature>
<evidence type="ECO:0000256" key="1">
    <source>
        <dbReference type="SAM" id="Phobius"/>
    </source>
</evidence>
<feature type="transmembrane region" description="Helical" evidence="1">
    <location>
        <begin position="299"/>
        <end position="317"/>
    </location>
</feature>
<feature type="transmembrane region" description="Helical" evidence="1">
    <location>
        <begin position="87"/>
        <end position="114"/>
    </location>
</feature>
<accession>A0A1I0ZIT2</accession>
<dbReference type="OrthoDB" id="2604909at2"/>
<feature type="transmembrane region" description="Helical" evidence="1">
    <location>
        <begin position="253"/>
        <end position="279"/>
    </location>
</feature>
<keyword evidence="1" id="KW-0472">Membrane</keyword>
<feature type="transmembrane region" description="Helical" evidence="1">
    <location>
        <begin position="216"/>
        <end position="233"/>
    </location>
</feature>
<keyword evidence="1" id="KW-1133">Transmembrane helix</keyword>
<organism evidence="2 3">
    <name type="scientific">Amycolatopsis marina</name>
    <dbReference type="NCBI Taxonomy" id="490629"/>
    <lineage>
        <taxon>Bacteria</taxon>
        <taxon>Bacillati</taxon>
        <taxon>Actinomycetota</taxon>
        <taxon>Actinomycetes</taxon>
        <taxon>Pseudonocardiales</taxon>
        <taxon>Pseudonocardiaceae</taxon>
        <taxon>Amycolatopsis</taxon>
    </lineage>
</organism>
<sequence>MIRDSSSTDTTGAVGLSETPFSAGDLVPAGGGPGKPWRLVVISGLAGLLLAVIWSPYLVDKVIAGAITGPVLGADANEVAITGSGMAMGFAVITGIAGMFTACNIAVFCALAPMSGDRAKGTRTRTSLLALARPVGWLMLGAVGVAGAYGVLGVLVGPSMPQVSGARIGDPETGLAVRILQAGIVFGLIGLVMLWRGLAYAGLVRNPLERVFQRRSWAETLFLGCLIGAFLIGRPWPPFRRLFEYAVSTDNILLGFLTFALQSIGNILGVAVLFLLVMLATRGRFQRWLFRVPGRAARFSAVAFIVVGTFFVAYWSVKLGYRAGVMWWPTMPYNS</sequence>
<proteinExistence type="predicted"/>
<dbReference type="RefSeq" id="WP_091673325.1">
    <property type="nucleotide sequence ID" value="NZ_FOKG01000007.1"/>
</dbReference>
<keyword evidence="1" id="KW-0812">Transmembrane</keyword>
<evidence type="ECO:0000313" key="2">
    <source>
        <dbReference type="EMBL" id="SFB25431.1"/>
    </source>
</evidence>
<dbReference type="EMBL" id="FOKG01000007">
    <property type="protein sequence ID" value="SFB25431.1"/>
    <property type="molecule type" value="Genomic_DNA"/>
</dbReference>
<gene>
    <name evidence="2" type="ORF">SAMN05216266_10727</name>
</gene>
<dbReference type="AlphaFoldDB" id="A0A1I0ZIT2"/>
<reference evidence="3" key="1">
    <citation type="submission" date="2016-10" db="EMBL/GenBank/DDBJ databases">
        <authorList>
            <person name="Varghese N."/>
            <person name="Submissions S."/>
        </authorList>
    </citation>
    <scope>NUCLEOTIDE SEQUENCE [LARGE SCALE GENOMIC DNA]</scope>
    <source>
        <strain evidence="3">CGMCC 4.3568</strain>
    </source>
</reference>
<protein>
    <submittedName>
        <fullName evidence="2">Uncharacterized protein</fullName>
    </submittedName>
</protein>
<dbReference type="STRING" id="490629.SAMN05216266_10727"/>
<feature type="transmembrane region" description="Helical" evidence="1">
    <location>
        <begin position="39"/>
        <end position="59"/>
    </location>
</feature>